<feature type="compositionally biased region" description="Basic residues" evidence="1">
    <location>
        <begin position="85"/>
        <end position="95"/>
    </location>
</feature>
<dbReference type="AlphaFoldDB" id="A0A2S9JPR3"/>
<name>A0A2S9JPR3_9HYPH</name>
<accession>A0A2S9JPR3</accession>
<keyword evidence="3" id="KW-1185">Reference proteome</keyword>
<evidence type="ECO:0000313" key="2">
    <source>
        <dbReference type="EMBL" id="PRD55226.1"/>
    </source>
</evidence>
<sequence>MIMRFQIQLLSVEYFALSLLLGLVLIPLLSSAFWSALRDRVVILLHFAGGRRKTTATQPDEPAKQPESAPIRAHRSHPAPEGHRTTAKTRFKSKGGIRSAEWYGTGARPARRRFK</sequence>
<evidence type="ECO:0000256" key="1">
    <source>
        <dbReference type="SAM" id="MobiDB-lite"/>
    </source>
</evidence>
<protein>
    <submittedName>
        <fullName evidence="2">Uncharacterized protein</fullName>
    </submittedName>
</protein>
<dbReference type="Proteomes" id="UP000238563">
    <property type="component" value="Unassembled WGS sequence"/>
</dbReference>
<proteinExistence type="predicted"/>
<reference evidence="2 3" key="1">
    <citation type="submission" date="2018-02" db="EMBL/GenBank/DDBJ databases">
        <title>The draft genome of Phyllobacterium myrsinacearum DSM5892.</title>
        <authorList>
            <person name="Li L."/>
            <person name="Liu L."/>
            <person name="Zhang X."/>
            <person name="Wang T."/>
        </authorList>
    </citation>
    <scope>NUCLEOTIDE SEQUENCE [LARGE SCALE GENOMIC DNA]</scope>
    <source>
        <strain evidence="2 3">DSM 5892</strain>
    </source>
</reference>
<dbReference type="EMBL" id="PVBT01000002">
    <property type="protein sequence ID" value="PRD55226.1"/>
    <property type="molecule type" value="Genomic_DNA"/>
</dbReference>
<comment type="caution">
    <text evidence="2">The sequence shown here is derived from an EMBL/GenBank/DDBJ whole genome shotgun (WGS) entry which is preliminary data.</text>
</comment>
<evidence type="ECO:0000313" key="3">
    <source>
        <dbReference type="Proteomes" id="UP000238563"/>
    </source>
</evidence>
<feature type="region of interest" description="Disordered" evidence="1">
    <location>
        <begin position="52"/>
        <end position="95"/>
    </location>
</feature>
<gene>
    <name evidence="2" type="ORF">C5750_08615</name>
</gene>
<organism evidence="2 3">
    <name type="scientific">Phyllobacterium myrsinacearum</name>
    <dbReference type="NCBI Taxonomy" id="28101"/>
    <lineage>
        <taxon>Bacteria</taxon>
        <taxon>Pseudomonadati</taxon>
        <taxon>Pseudomonadota</taxon>
        <taxon>Alphaproteobacteria</taxon>
        <taxon>Hyphomicrobiales</taxon>
        <taxon>Phyllobacteriaceae</taxon>
        <taxon>Phyllobacterium</taxon>
    </lineage>
</organism>